<evidence type="ECO:0000256" key="6">
    <source>
        <dbReference type="ARBA" id="ARBA00023316"/>
    </source>
</evidence>
<evidence type="ECO:0000256" key="5">
    <source>
        <dbReference type="ARBA" id="ARBA00022984"/>
    </source>
</evidence>
<dbReference type="EC" id="2.-.-.-" evidence="9"/>
<evidence type="ECO:0000256" key="3">
    <source>
        <dbReference type="ARBA" id="ARBA00022679"/>
    </source>
</evidence>
<evidence type="ECO:0000256" key="1">
    <source>
        <dbReference type="ARBA" id="ARBA00004752"/>
    </source>
</evidence>
<comment type="pathway">
    <text evidence="1 7">Cell wall biogenesis; peptidoglycan biosynthesis.</text>
</comment>
<accession>A0AAU7NVG6</accession>
<dbReference type="GO" id="GO:0009252">
    <property type="term" value="P:peptidoglycan biosynthetic process"/>
    <property type="evidence" value="ECO:0007669"/>
    <property type="project" value="UniProtKB-KW"/>
</dbReference>
<reference evidence="9 10" key="1">
    <citation type="journal article" date="2024" name="Microbiology">
        <title>Methylomarinum rosea sp. nov., a novel halophilic methanotrophic bacterium from the hypersaline Lake Elton.</title>
        <authorList>
            <person name="Suleimanov R.Z."/>
            <person name="Oshkin I.Y."/>
            <person name="Danilova O.V."/>
            <person name="Suzina N.E."/>
            <person name="Dedysh S.N."/>
        </authorList>
    </citation>
    <scope>NUCLEOTIDE SEQUENCE [LARGE SCALE GENOMIC DNA]</scope>
    <source>
        <strain evidence="9 10">Ch1-1</strain>
    </source>
</reference>
<dbReference type="PANTHER" id="PTHR36699">
    <property type="entry name" value="LD-TRANSPEPTIDASE"/>
    <property type="match status" value="1"/>
</dbReference>
<comment type="similarity">
    <text evidence="2">Belongs to the YkuD family.</text>
</comment>
<dbReference type="InterPro" id="IPR038063">
    <property type="entry name" value="Transpep_catalytic_dom"/>
</dbReference>
<dbReference type="Pfam" id="PF03734">
    <property type="entry name" value="YkuD"/>
    <property type="match status" value="1"/>
</dbReference>
<dbReference type="GO" id="GO:0071555">
    <property type="term" value="P:cell wall organization"/>
    <property type="evidence" value="ECO:0007669"/>
    <property type="project" value="UniProtKB-UniRule"/>
</dbReference>
<dbReference type="SUPFAM" id="SSF141523">
    <property type="entry name" value="L,D-transpeptidase catalytic domain-like"/>
    <property type="match status" value="1"/>
</dbReference>
<dbReference type="EMBL" id="CP157743">
    <property type="protein sequence ID" value="XBS20939.1"/>
    <property type="molecule type" value="Genomic_DNA"/>
</dbReference>
<evidence type="ECO:0000313" key="10">
    <source>
        <dbReference type="Proteomes" id="UP001225378"/>
    </source>
</evidence>
<dbReference type="CDD" id="cd16913">
    <property type="entry name" value="YkuD_like"/>
    <property type="match status" value="1"/>
</dbReference>
<dbReference type="Gene3D" id="2.40.440.10">
    <property type="entry name" value="L,D-transpeptidase catalytic domain-like"/>
    <property type="match status" value="1"/>
</dbReference>
<keyword evidence="6 7" id="KW-0961">Cell wall biogenesis/degradation</keyword>
<evidence type="ECO:0000256" key="4">
    <source>
        <dbReference type="ARBA" id="ARBA00022960"/>
    </source>
</evidence>
<dbReference type="GO" id="GO:0008360">
    <property type="term" value="P:regulation of cell shape"/>
    <property type="evidence" value="ECO:0007669"/>
    <property type="project" value="UniProtKB-UniRule"/>
</dbReference>
<dbReference type="GO" id="GO:0016740">
    <property type="term" value="F:transferase activity"/>
    <property type="evidence" value="ECO:0007669"/>
    <property type="project" value="UniProtKB-KW"/>
</dbReference>
<name>A0AAU7NVG6_9GAMM</name>
<gene>
    <name evidence="9" type="ORF">Q9L42_002105</name>
</gene>
<dbReference type="GO" id="GO:0004180">
    <property type="term" value="F:carboxypeptidase activity"/>
    <property type="evidence" value="ECO:0007669"/>
    <property type="project" value="UniProtKB-ARBA"/>
</dbReference>
<evidence type="ECO:0000259" key="8">
    <source>
        <dbReference type="PROSITE" id="PS52029"/>
    </source>
</evidence>
<evidence type="ECO:0000313" key="9">
    <source>
        <dbReference type="EMBL" id="XBS20939.1"/>
    </source>
</evidence>
<dbReference type="PROSITE" id="PS52029">
    <property type="entry name" value="LD_TPASE"/>
    <property type="match status" value="1"/>
</dbReference>
<keyword evidence="5 7" id="KW-0573">Peptidoglycan synthesis</keyword>
<proteinExistence type="inferred from homology"/>
<feature type="active site" description="Proton donor/acceptor" evidence="7">
    <location>
        <position position="139"/>
    </location>
</feature>
<dbReference type="PANTHER" id="PTHR36699:SF1">
    <property type="entry name" value="L,D-TRANSPEPTIDASE YAFK-RELATED"/>
    <property type="match status" value="1"/>
</dbReference>
<dbReference type="AlphaFoldDB" id="A0AAU7NVG6"/>
<protein>
    <submittedName>
        <fullName evidence="9">L,D-transpeptidase</fullName>
        <ecNumber evidence="9">2.-.-.-</ecNumber>
    </submittedName>
</protein>
<sequence>MIRKGLLAGIVLCFLWPPLAIAEDVWLLIDTKKLQLQVRRGEKTVMVFDNIAIGRNGAGFKTHRGDDVTPRGQYRIAWINNNSAYYRFFGFDYPTQFNAVEGLNWGLINRETYRRIIAAHEAGEVPPQNTVLGGQIGIHGLGKADKAIHKLMNWTHGCIALTNEQIDRLTPWVKKGIPVKVK</sequence>
<dbReference type="KEGG" id="mech:Q9L42_002105"/>
<keyword evidence="4 7" id="KW-0133">Cell shape</keyword>
<organism evidence="9 10">
    <name type="scientific">Methylomarinum roseum</name>
    <dbReference type="NCBI Taxonomy" id="3067653"/>
    <lineage>
        <taxon>Bacteria</taxon>
        <taxon>Pseudomonadati</taxon>
        <taxon>Pseudomonadota</taxon>
        <taxon>Gammaproteobacteria</taxon>
        <taxon>Methylococcales</taxon>
        <taxon>Methylococcaceae</taxon>
        <taxon>Methylomarinum</taxon>
    </lineage>
</organism>
<dbReference type="Proteomes" id="UP001225378">
    <property type="component" value="Chromosome"/>
</dbReference>
<feature type="domain" description="L,D-TPase catalytic" evidence="8">
    <location>
        <begin position="25"/>
        <end position="182"/>
    </location>
</feature>
<dbReference type="InterPro" id="IPR005490">
    <property type="entry name" value="LD_TPept_cat_dom"/>
</dbReference>
<keyword evidence="10" id="KW-1185">Reference proteome</keyword>
<feature type="active site" description="Nucleophile" evidence="7">
    <location>
        <position position="158"/>
    </location>
</feature>
<evidence type="ECO:0000256" key="2">
    <source>
        <dbReference type="ARBA" id="ARBA00005992"/>
    </source>
</evidence>
<dbReference type="RefSeq" id="WP_305910079.1">
    <property type="nucleotide sequence ID" value="NZ_CP157743.1"/>
</dbReference>
<keyword evidence="3 9" id="KW-0808">Transferase</keyword>
<evidence type="ECO:0000256" key="7">
    <source>
        <dbReference type="PROSITE-ProRule" id="PRU01373"/>
    </source>
</evidence>